<comment type="function">
    <text evidence="1">Catalyzes the first step of the osmoprotectant glycine betaine synthesis.</text>
</comment>
<dbReference type="EMBL" id="JAVRRJ010000001">
    <property type="protein sequence ID" value="KAK5091498.1"/>
    <property type="molecule type" value="Genomic_DNA"/>
</dbReference>
<proteinExistence type="inferred from homology"/>
<evidence type="ECO:0000256" key="5">
    <source>
        <dbReference type="ARBA" id="ARBA00014931"/>
    </source>
</evidence>
<protein>
    <recommendedName>
        <fullName evidence="5">Choline monooxygenase, chloroplastic</fullName>
        <ecNumber evidence="4">1.14.15.7</ecNumber>
    </recommendedName>
</protein>
<comment type="catalytic activity">
    <reaction evidence="6">
        <text>choline + 2 reduced [2Fe-2S]-[ferredoxin] + O2 + 2 H(+) = betaine aldehyde hydrate + 2 oxidized [2Fe-2S]-[ferredoxin] + H2O</text>
        <dbReference type="Rhea" id="RHEA:17769"/>
        <dbReference type="Rhea" id="RHEA-COMP:10000"/>
        <dbReference type="Rhea" id="RHEA-COMP:10001"/>
        <dbReference type="ChEBI" id="CHEBI:15354"/>
        <dbReference type="ChEBI" id="CHEBI:15377"/>
        <dbReference type="ChEBI" id="CHEBI:15378"/>
        <dbReference type="ChEBI" id="CHEBI:15379"/>
        <dbReference type="ChEBI" id="CHEBI:15870"/>
        <dbReference type="ChEBI" id="CHEBI:33737"/>
        <dbReference type="ChEBI" id="CHEBI:33738"/>
        <dbReference type="EC" id="1.14.15.7"/>
    </reaction>
</comment>
<dbReference type="Gene3D" id="3.90.380.10">
    <property type="entry name" value="Naphthalene 1,2-dioxygenase Alpha Subunit, Chain A, domain 1"/>
    <property type="match status" value="2"/>
</dbReference>
<comment type="pathway">
    <text evidence="2">Amine and polyamine biosynthesis; betaine biosynthesis via choline pathway; betaine aldehyde from choline (monooxygenase route): step 1/1.</text>
</comment>
<dbReference type="PANTHER" id="PTHR43756">
    <property type="entry name" value="CHOLINE MONOOXYGENASE, CHLOROPLASTIC"/>
    <property type="match status" value="1"/>
</dbReference>
<dbReference type="InterPro" id="IPR001663">
    <property type="entry name" value="Rng_hydr_dOase-A"/>
</dbReference>
<evidence type="ECO:0000256" key="6">
    <source>
        <dbReference type="ARBA" id="ARBA00049097"/>
    </source>
</evidence>
<dbReference type="InterPro" id="IPR036922">
    <property type="entry name" value="Rieske_2Fe-2S_sf"/>
</dbReference>
<evidence type="ECO:0000313" key="8">
    <source>
        <dbReference type="EMBL" id="KAK5091498.1"/>
    </source>
</evidence>
<comment type="caution">
    <text evidence="8">The sequence shown here is derived from an EMBL/GenBank/DDBJ whole genome shotgun (WGS) entry which is preliminary data.</text>
</comment>
<dbReference type="InterPro" id="IPR015879">
    <property type="entry name" value="Ring_hydroxy_dOase_asu_C_dom"/>
</dbReference>
<reference evidence="8 9" key="1">
    <citation type="submission" date="2023-08" db="EMBL/GenBank/DDBJ databases">
        <title>Black Yeasts Isolated from many extreme environments.</title>
        <authorList>
            <person name="Coleine C."/>
            <person name="Stajich J.E."/>
            <person name="Selbmann L."/>
        </authorList>
    </citation>
    <scope>NUCLEOTIDE SEQUENCE [LARGE SCALE GENOMIC DNA]</scope>
    <source>
        <strain evidence="8 9">CCFEE 5910</strain>
    </source>
</reference>
<comment type="similarity">
    <text evidence="3">Belongs to the choline monooxygenase family.</text>
</comment>
<evidence type="ECO:0000313" key="9">
    <source>
        <dbReference type="Proteomes" id="UP001309876"/>
    </source>
</evidence>
<dbReference type="EC" id="1.14.15.7" evidence="4"/>
<dbReference type="SUPFAM" id="SSF55961">
    <property type="entry name" value="Bet v1-like"/>
    <property type="match status" value="1"/>
</dbReference>
<evidence type="ECO:0000256" key="2">
    <source>
        <dbReference type="ARBA" id="ARBA00004866"/>
    </source>
</evidence>
<evidence type="ECO:0000256" key="3">
    <source>
        <dbReference type="ARBA" id="ARBA00010848"/>
    </source>
</evidence>
<accession>A0AAN7T6Q8</accession>
<gene>
    <name evidence="8" type="ORF">LTR05_001682</name>
</gene>
<evidence type="ECO:0000256" key="4">
    <source>
        <dbReference type="ARBA" id="ARBA00012763"/>
    </source>
</evidence>
<name>A0AAN7T6Q8_9EURO</name>
<dbReference type="Pfam" id="PF00848">
    <property type="entry name" value="Ring_hydroxyl_A"/>
    <property type="match status" value="2"/>
</dbReference>
<sequence>MEVLRTLPASWFTNQNVYDMEKRAVFEKSWFLLGPVVRFAEETSVDYEFAGIALHVQKAGEDNFHVTRKSDGRPVPHFLTPTGLLFTAIHPDAAPIFEEYFPPSLLPLLNKHDFRKLPHRRKLSYPGGFNWKTMVDGYQECLHCQYTHREFSAMYPPTFYAVQNEGNISRHFADERLTEVDDGLFLFFFPICTLNRYAGGMTSFRVCPGEKVGESRMEFDYYYLNQKAIDTVNAKAEEQGRQAAEEEIEKAGLEGFEEYYRFVRRVAMEDFELCEVAQSNLERGVYCQGVLNSAKENGVTHYQGLVRERVMVQFKAEQEEKEMKYRVDLAVGASQHGQDVVEVMT</sequence>
<keyword evidence="9" id="KW-1185">Reference proteome</keyword>
<organism evidence="8 9">
    <name type="scientific">Lithohypha guttulata</name>
    <dbReference type="NCBI Taxonomy" id="1690604"/>
    <lineage>
        <taxon>Eukaryota</taxon>
        <taxon>Fungi</taxon>
        <taxon>Dikarya</taxon>
        <taxon>Ascomycota</taxon>
        <taxon>Pezizomycotina</taxon>
        <taxon>Eurotiomycetes</taxon>
        <taxon>Chaetothyriomycetidae</taxon>
        <taxon>Chaetothyriales</taxon>
        <taxon>Trichomeriaceae</taxon>
        <taxon>Lithohypha</taxon>
    </lineage>
</organism>
<dbReference type="GO" id="GO:0019133">
    <property type="term" value="F:choline monooxygenase activity"/>
    <property type="evidence" value="ECO:0007669"/>
    <property type="project" value="UniProtKB-EC"/>
</dbReference>
<dbReference type="AlphaFoldDB" id="A0AAN7T6Q8"/>
<evidence type="ECO:0000256" key="1">
    <source>
        <dbReference type="ARBA" id="ARBA00002149"/>
    </source>
</evidence>
<feature type="domain" description="Aromatic-ring-hydroxylating dioxygenase alpha subunit C-terminal" evidence="7">
    <location>
        <begin position="115"/>
        <end position="170"/>
    </location>
</feature>
<dbReference type="GO" id="GO:0005506">
    <property type="term" value="F:iron ion binding"/>
    <property type="evidence" value="ECO:0007669"/>
    <property type="project" value="InterPro"/>
</dbReference>
<dbReference type="Proteomes" id="UP001309876">
    <property type="component" value="Unassembled WGS sequence"/>
</dbReference>
<dbReference type="GO" id="GO:0051537">
    <property type="term" value="F:2 iron, 2 sulfur cluster binding"/>
    <property type="evidence" value="ECO:0007669"/>
    <property type="project" value="InterPro"/>
</dbReference>
<feature type="domain" description="Aromatic-ring-hydroxylating dioxygenase alpha subunit C-terminal" evidence="7">
    <location>
        <begin position="184"/>
        <end position="310"/>
    </location>
</feature>
<dbReference type="CDD" id="cd00680">
    <property type="entry name" value="RHO_alpha_C"/>
    <property type="match status" value="1"/>
</dbReference>
<dbReference type="PANTHER" id="PTHR43756:SF3">
    <property type="entry name" value="CHOLINE MONOOXYGENASE, CHLOROPLASTIC"/>
    <property type="match status" value="1"/>
</dbReference>
<dbReference type="SUPFAM" id="SSF50022">
    <property type="entry name" value="ISP domain"/>
    <property type="match status" value="1"/>
</dbReference>
<evidence type="ECO:0000259" key="7">
    <source>
        <dbReference type="Pfam" id="PF00848"/>
    </source>
</evidence>